<organism evidence="2 3">
    <name type="scientific">Allacma fusca</name>
    <dbReference type="NCBI Taxonomy" id="39272"/>
    <lineage>
        <taxon>Eukaryota</taxon>
        <taxon>Metazoa</taxon>
        <taxon>Ecdysozoa</taxon>
        <taxon>Arthropoda</taxon>
        <taxon>Hexapoda</taxon>
        <taxon>Collembola</taxon>
        <taxon>Symphypleona</taxon>
        <taxon>Sminthuridae</taxon>
        <taxon>Allacma</taxon>
    </lineage>
</organism>
<keyword evidence="3" id="KW-1185">Reference proteome</keyword>
<evidence type="ECO:0000313" key="2">
    <source>
        <dbReference type="EMBL" id="CAG7819634.1"/>
    </source>
</evidence>
<reference evidence="2" key="1">
    <citation type="submission" date="2021-06" db="EMBL/GenBank/DDBJ databases">
        <authorList>
            <person name="Hodson N. C."/>
            <person name="Mongue J. A."/>
            <person name="Jaron S. K."/>
        </authorList>
    </citation>
    <scope>NUCLEOTIDE SEQUENCE</scope>
</reference>
<dbReference type="AlphaFoldDB" id="A0A8J2LBH8"/>
<feature type="non-terminal residue" evidence="2">
    <location>
        <position position="1"/>
    </location>
</feature>
<proteinExistence type="predicted"/>
<feature type="compositionally biased region" description="Low complexity" evidence="1">
    <location>
        <begin position="118"/>
        <end position="130"/>
    </location>
</feature>
<dbReference type="EMBL" id="CAJVCH010455242">
    <property type="protein sequence ID" value="CAG7819634.1"/>
    <property type="molecule type" value="Genomic_DNA"/>
</dbReference>
<sequence>MPNMKSSTTPVSQSPKGSLPRSENSYSSLSPSVFPKLDPDSPALSTERVVLPSTPRHSILRNADMKSPQLSSRLEPDTPRHSILRNVELNNNQRNSFDHKGNTPRPSVIRIDESGGRNSVKSNPDSNSSSQWVNQGDVSRSSLEPSPSSSSVNRISVHGARSRPSSVSRHSRQSILRIGDIEG</sequence>
<evidence type="ECO:0000313" key="3">
    <source>
        <dbReference type="Proteomes" id="UP000708208"/>
    </source>
</evidence>
<feature type="region of interest" description="Disordered" evidence="1">
    <location>
        <begin position="1"/>
        <end position="183"/>
    </location>
</feature>
<protein>
    <submittedName>
        <fullName evidence="2">Uncharacterized protein</fullName>
    </submittedName>
</protein>
<feature type="compositionally biased region" description="Polar residues" evidence="1">
    <location>
        <begin position="1"/>
        <end position="31"/>
    </location>
</feature>
<gene>
    <name evidence="2" type="ORF">AFUS01_LOCUS30067</name>
</gene>
<accession>A0A8J2LBH8</accession>
<dbReference type="Proteomes" id="UP000708208">
    <property type="component" value="Unassembled WGS sequence"/>
</dbReference>
<name>A0A8J2LBH8_9HEXA</name>
<comment type="caution">
    <text evidence="2">The sequence shown here is derived from an EMBL/GenBank/DDBJ whole genome shotgun (WGS) entry which is preliminary data.</text>
</comment>
<feature type="compositionally biased region" description="Low complexity" evidence="1">
    <location>
        <begin position="138"/>
        <end position="168"/>
    </location>
</feature>
<evidence type="ECO:0000256" key="1">
    <source>
        <dbReference type="SAM" id="MobiDB-lite"/>
    </source>
</evidence>